<evidence type="ECO:0000259" key="4">
    <source>
        <dbReference type="Pfam" id="PF07707"/>
    </source>
</evidence>
<dbReference type="Pfam" id="PF00651">
    <property type="entry name" value="BTB"/>
    <property type="match status" value="1"/>
</dbReference>
<dbReference type="InterPro" id="IPR011705">
    <property type="entry name" value="BACK"/>
</dbReference>
<feature type="domain" description="BACK" evidence="4">
    <location>
        <begin position="163"/>
        <end position="258"/>
    </location>
</feature>
<reference evidence="7" key="1">
    <citation type="submission" date="2017-02" db="UniProtKB">
        <authorList>
            <consortium name="WormBaseParasite"/>
        </authorList>
    </citation>
    <scope>IDENTIFICATION</scope>
</reference>
<proteinExistence type="predicted"/>
<accession>A0A0R3TVY6</accession>
<evidence type="ECO:0000259" key="3">
    <source>
        <dbReference type="Pfam" id="PF00651"/>
    </source>
</evidence>
<dbReference type="Gene3D" id="2.120.10.80">
    <property type="entry name" value="Kelch-type beta propeller"/>
    <property type="match status" value="1"/>
</dbReference>
<dbReference type="CDD" id="cd18186">
    <property type="entry name" value="BTB_POZ_ZBTB_KLHL-like"/>
    <property type="match status" value="1"/>
</dbReference>
<dbReference type="InterPro" id="IPR000210">
    <property type="entry name" value="BTB/POZ_dom"/>
</dbReference>
<dbReference type="WBParaSite" id="HNAJ_0001200601-mRNA-1">
    <property type="protein sequence ID" value="HNAJ_0001200601-mRNA-1"/>
    <property type="gene ID" value="HNAJ_0001200601"/>
</dbReference>
<dbReference type="InterPro" id="IPR011333">
    <property type="entry name" value="SKP1/BTB/POZ_sf"/>
</dbReference>
<dbReference type="OrthoDB" id="6253194at2759"/>
<evidence type="ECO:0000313" key="6">
    <source>
        <dbReference type="Proteomes" id="UP000278807"/>
    </source>
</evidence>
<dbReference type="AlphaFoldDB" id="A0A0R3TVY6"/>
<evidence type="ECO:0000256" key="1">
    <source>
        <dbReference type="ARBA" id="ARBA00022441"/>
    </source>
</evidence>
<dbReference type="InterPro" id="IPR006652">
    <property type="entry name" value="Kelch_1"/>
</dbReference>
<keyword evidence="1" id="KW-0880">Kelch repeat</keyword>
<dbReference type="Pfam" id="PF01344">
    <property type="entry name" value="Kelch_1"/>
    <property type="match status" value="1"/>
</dbReference>
<dbReference type="SUPFAM" id="SSF54695">
    <property type="entry name" value="POZ domain"/>
    <property type="match status" value="1"/>
</dbReference>
<dbReference type="EMBL" id="UZAE01013953">
    <property type="protein sequence ID" value="VDO11929.1"/>
    <property type="molecule type" value="Genomic_DNA"/>
</dbReference>
<dbReference type="STRING" id="102285.A0A0R3TVY6"/>
<dbReference type="SMART" id="SM00612">
    <property type="entry name" value="Kelch"/>
    <property type="match status" value="2"/>
</dbReference>
<feature type="domain" description="BTB" evidence="3">
    <location>
        <begin position="63"/>
        <end position="148"/>
    </location>
</feature>
<gene>
    <name evidence="5" type="ORF">HNAJ_LOCUS11995</name>
</gene>
<dbReference type="InterPro" id="IPR015915">
    <property type="entry name" value="Kelch-typ_b-propeller"/>
</dbReference>
<dbReference type="Gene3D" id="3.30.710.10">
    <property type="entry name" value="Potassium Channel Kv1.1, Chain A"/>
    <property type="match status" value="1"/>
</dbReference>
<keyword evidence="6" id="KW-1185">Reference proteome</keyword>
<sequence>MNKKKKVNEWSCSVIDGFQLTFKPRLDLEDPEMDYEVEEREEIKLEEMEIKKIKENNNFTKGGNAIPAHKLVLCAQFPAIKNSILLSKHSNHSNWSRFPNDIVMAVVDFAYTGEIMINVENVLGLYLLAHILGCQKLIDWSTDFIKTRLDRLNLMEVWLAGNVTSNAHLIGACIPRVACDFERLASNQPFLQHVGVDQIQLLLQSPWICDGSETVKLKALCTWLRVSTVNAELSTRERHFKQLLELINMNKLSKERVIEASVGGLDFNLSENARYCRIFIIEYLVIKESSVYTLSCIASLSIVERINPQNGEVTALDQMIEVRYDHSAVARDHAILIFGGYNSQSGKILDSCEEFLPATDTWRKLPPMPTPRGATGAAHIPGVGDIVVGGYTGTTHEVNIAEIFLTTSSPLGHAGSWCEITPMLHSRFRPSAEFFNGKVYVAGNLTSVEMLSLFPEGPSQWTEVINTTFQPRSIISFNGSLLFG</sequence>
<dbReference type="Pfam" id="PF07707">
    <property type="entry name" value="BACK"/>
    <property type="match status" value="1"/>
</dbReference>
<protein>
    <submittedName>
        <fullName evidence="7">BACK domain-containing protein</fullName>
    </submittedName>
</protein>
<dbReference type="PANTHER" id="PTHR45632:SF3">
    <property type="entry name" value="KELCH-LIKE PROTEIN 32"/>
    <property type="match status" value="1"/>
</dbReference>
<keyword evidence="2" id="KW-0677">Repeat</keyword>
<evidence type="ECO:0000256" key="2">
    <source>
        <dbReference type="ARBA" id="ARBA00022737"/>
    </source>
</evidence>
<dbReference type="Proteomes" id="UP000278807">
    <property type="component" value="Unassembled WGS sequence"/>
</dbReference>
<dbReference type="PANTHER" id="PTHR45632">
    <property type="entry name" value="LD33804P"/>
    <property type="match status" value="1"/>
</dbReference>
<reference evidence="5 6" key="2">
    <citation type="submission" date="2018-11" db="EMBL/GenBank/DDBJ databases">
        <authorList>
            <consortium name="Pathogen Informatics"/>
        </authorList>
    </citation>
    <scope>NUCLEOTIDE SEQUENCE [LARGE SCALE GENOMIC DNA]</scope>
</reference>
<organism evidence="7">
    <name type="scientific">Rodentolepis nana</name>
    <name type="common">Dwarf tapeworm</name>
    <name type="synonym">Hymenolepis nana</name>
    <dbReference type="NCBI Taxonomy" id="102285"/>
    <lineage>
        <taxon>Eukaryota</taxon>
        <taxon>Metazoa</taxon>
        <taxon>Spiralia</taxon>
        <taxon>Lophotrochozoa</taxon>
        <taxon>Platyhelminthes</taxon>
        <taxon>Cestoda</taxon>
        <taxon>Eucestoda</taxon>
        <taxon>Cyclophyllidea</taxon>
        <taxon>Hymenolepididae</taxon>
        <taxon>Rodentolepis</taxon>
    </lineage>
</organism>
<evidence type="ECO:0000313" key="5">
    <source>
        <dbReference type="EMBL" id="VDO11929.1"/>
    </source>
</evidence>
<name>A0A0R3TVY6_RODNA</name>
<evidence type="ECO:0000313" key="7">
    <source>
        <dbReference type="WBParaSite" id="HNAJ_0001200601-mRNA-1"/>
    </source>
</evidence>
<dbReference type="SUPFAM" id="SSF117281">
    <property type="entry name" value="Kelch motif"/>
    <property type="match status" value="1"/>
</dbReference>